<comment type="caution">
    <text evidence="5">The sequence shown here is derived from an EMBL/GenBank/DDBJ whole genome shotgun (WGS) entry which is preliminary data.</text>
</comment>
<dbReference type="InterPro" id="IPR037923">
    <property type="entry name" value="HTH-like"/>
</dbReference>
<evidence type="ECO:0000256" key="2">
    <source>
        <dbReference type="ARBA" id="ARBA00023125"/>
    </source>
</evidence>
<dbReference type="PANTHER" id="PTHR43280:SF28">
    <property type="entry name" value="HTH-TYPE TRANSCRIPTIONAL ACTIVATOR RHAS"/>
    <property type="match status" value="1"/>
</dbReference>
<proteinExistence type="predicted"/>
<dbReference type="EMBL" id="JBHSMI010000067">
    <property type="protein sequence ID" value="MFC5407560.1"/>
    <property type="molecule type" value="Genomic_DNA"/>
</dbReference>
<keyword evidence="1" id="KW-0805">Transcription regulation</keyword>
<evidence type="ECO:0000259" key="4">
    <source>
        <dbReference type="PROSITE" id="PS01124"/>
    </source>
</evidence>
<feature type="domain" description="HTH araC/xylS-type" evidence="4">
    <location>
        <begin position="182"/>
        <end position="280"/>
    </location>
</feature>
<gene>
    <name evidence="5" type="ORF">ACFPOF_32920</name>
</gene>
<protein>
    <submittedName>
        <fullName evidence="5">AraC family transcriptional regulator</fullName>
    </submittedName>
</protein>
<reference evidence="6" key="1">
    <citation type="journal article" date="2019" name="Int. J. Syst. Evol. Microbiol.">
        <title>The Global Catalogue of Microorganisms (GCM) 10K type strain sequencing project: providing services to taxonomists for standard genome sequencing and annotation.</title>
        <authorList>
            <consortium name="The Broad Institute Genomics Platform"/>
            <consortium name="The Broad Institute Genome Sequencing Center for Infectious Disease"/>
            <person name="Wu L."/>
            <person name="Ma J."/>
        </authorList>
    </citation>
    <scope>NUCLEOTIDE SEQUENCE [LARGE SCALE GENOMIC DNA]</scope>
    <source>
        <strain evidence="6">CGMCC 1.18575</strain>
    </source>
</reference>
<dbReference type="Pfam" id="PF12833">
    <property type="entry name" value="HTH_18"/>
    <property type="match status" value="1"/>
</dbReference>
<evidence type="ECO:0000256" key="1">
    <source>
        <dbReference type="ARBA" id="ARBA00023015"/>
    </source>
</evidence>
<dbReference type="SUPFAM" id="SSF46689">
    <property type="entry name" value="Homeodomain-like"/>
    <property type="match status" value="2"/>
</dbReference>
<dbReference type="Pfam" id="PF02311">
    <property type="entry name" value="AraC_binding"/>
    <property type="match status" value="1"/>
</dbReference>
<sequence>MVQIPFERNDEGIFRQDRFPTLLYAGQISEEPNWNFPSHKHDDFSEIIYISEGEGQFKINDHDYFASKDDMIIYNCGVLHEERSNPANPLKTYFCGIGNLQIKGIEAGNIIPLNATPVISTGSNSRQVEGYVSTLFRELRSQDFGFETVCQNIMISLLVSVLRIVNAHEPQKLLVRNDSLGYRIKQYIDLNYSQDIPLHEIANHLYISPYYLSHIFKEEMGYSPIHYLIQRRIGEAKTMLLNTQLSVQEIAELVGYSNANYFSTLFKKATGKSPSEFRKTHLLS</sequence>
<dbReference type="InterPro" id="IPR018060">
    <property type="entry name" value="HTH_AraC"/>
</dbReference>
<dbReference type="PROSITE" id="PS00041">
    <property type="entry name" value="HTH_ARAC_FAMILY_1"/>
    <property type="match status" value="1"/>
</dbReference>
<dbReference type="InterPro" id="IPR014710">
    <property type="entry name" value="RmlC-like_jellyroll"/>
</dbReference>
<dbReference type="SMART" id="SM00342">
    <property type="entry name" value="HTH_ARAC"/>
    <property type="match status" value="1"/>
</dbReference>
<dbReference type="PRINTS" id="PR00032">
    <property type="entry name" value="HTHARAC"/>
</dbReference>
<dbReference type="InterPro" id="IPR020449">
    <property type="entry name" value="Tscrpt_reg_AraC-type_HTH"/>
</dbReference>
<dbReference type="Proteomes" id="UP001596113">
    <property type="component" value="Unassembled WGS sequence"/>
</dbReference>
<evidence type="ECO:0000256" key="3">
    <source>
        <dbReference type="ARBA" id="ARBA00023163"/>
    </source>
</evidence>
<dbReference type="InterPro" id="IPR018062">
    <property type="entry name" value="HTH_AraC-typ_CS"/>
</dbReference>
<dbReference type="PANTHER" id="PTHR43280">
    <property type="entry name" value="ARAC-FAMILY TRANSCRIPTIONAL REGULATOR"/>
    <property type="match status" value="1"/>
</dbReference>
<accession>A0ABW0I215</accession>
<dbReference type="Gene3D" id="1.10.10.60">
    <property type="entry name" value="Homeodomain-like"/>
    <property type="match status" value="2"/>
</dbReference>
<dbReference type="Gene3D" id="2.60.120.10">
    <property type="entry name" value="Jelly Rolls"/>
    <property type="match status" value="1"/>
</dbReference>
<name>A0ABW0I215_9BACL</name>
<dbReference type="PROSITE" id="PS01124">
    <property type="entry name" value="HTH_ARAC_FAMILY_2"/>
    <property type="match status" value="1"/>
</dbReference>
<keyword evidence="6" id="KW-1185">Reference proteome</keyword>
<keyword evidence="2" id="KW-0238">DNA-binding</keyword>
<organism evidence="5 6">
    <name type="scientific">Cohnella soli</name>
    <dbReference type="NCBI Taxonomy" id="425005"/>
    <lineage>
        <taxon>Bacteria</taxon>
        <taxon>Bacillati</taxon>
        <taxon>Bacillota</taxon>
        <taxon>Bacilli</taxon>
        <taxon>Bacillales</taxon>
        <taxon>Paenibacillaceae</taxon>
        <taxon>Cohnella</taxon>
    </lineage>
</organism>
<dbReference type="SUPFAM" id="SSF51215">
    <property type="entry name" value="Regulatory protein AraC"/>
    <property type="match status" value="1"/>
</dbReference>
<evidence type="ECO:0000313" key="6">
    <source>
        <dbReference type="Proteomes" id="UP001596113"/>
    </source>
</evidence>
<dbReference type="InterPro" id="IPR003313">
    <property type="entry name" value="AraC-bd"/>
</dbReference>
<dbReference type="InterPro" id="IPR009057">
    <property type="entry name" value="Homeodomain-like_sf"/>
</dbReference>
<dbReference type="RefSeq" id="WP_378140332.1">
    <property type="nucleotide sequence ID" value="NZ_JBHSMI010000067.1"/>
</dbReference>
<evidence type="ECO:0000313" key="5">
    <source>
        <dbReference type="EMBL" id="MFC5407560.1"/>
    </source>
</evidence>
<keyword evidence="3" id="KW-0804">Transcription</keyword>